<feature type="domain" description="CdaR GGDEF-like" evidence="4">
    <location>
        <begin position="184"/>
        <end position="297"/>
    </location>
</feature>
<dbReference type="Pfam" id="PF17853">
    <property type="entry name" value="GGDEF_2"/>
    <property type="match status" value="1"/>
</dbReference>
<dbReference type="PANTHER" id="PTHR33744">
    <property type="entry name" value="CARBOHYDRATE DIACID REGULATOR"/>
    <property type="match status" value="1"/>
</dbReference>
<dbReference type="InterPro" id="IPR051448">
    <property type="entry name" value="CdaR-like_regulators"/>
</dbReference>
<evidence type="ECO:0000259" key="3">
    <source>
        <dbReference type="Pfam" id="PF14361"/>
    </source>
</evidence>
<reference evidence="6" key="1">
    <citation type="journal article" date="2019" name="Int. J. Syst. Evol. Microbiol.">
        <title>The Global Catalogue of Microorganisms (GCM) 10K type strain sequencing project: providing services to taxonomists for standard genome sequencing and annotation.</title>
        <authorList>
            <consortium name="The Broad Institute Genomics Platform"/>
            <consortium name="The Broad Institute Genome Sequencing Center for Infectious Disease"/>
            <person name="Wu L."/>
            <person name="Ma J."/>
        </authorList>
    </citation>
    <scope>NUCLEOTIDE SEQUENCE [LARGE SCALE GENOMIC DNA]</scope>
    <source>
        <strain evidence="6">CGMCC 4.7329</strain>
    </source>
</reference>
<dbReference type="Pfam" id="PF13556">
    <property type="entry name" value="HTH_30"/>
    <property type="match status" value="1"/>
</dbReference>
<evidence type="ECO:0000313" key="6">
    <source>
        <dbReference type="Proteomes" id="UP000658127"/>
    </source>
</evidence>
<dbReference type="Pfam" id="PF14361">
    <property type="entry name" value="RsbRD_N"/>
    <property type="match status" value="1"/>
</dbReference>
<organism evidence="5 6">
    <name type="scientific">Nocardia rhizosphaerihabitans</name>
    <dbReference type="NCBI Taxonomy" id="1691570"/>
    <lineage>
        <taxon>Bacteria</taxon>
        <taxon>Bacillati</taxon>
        <taxon>Actinomycetota</taxon>
        <taxon>Actinomycetes</taxon>
        <taxon>Mycobacteriales</taxon>
        <taxon>Nocardiaceae</taxon>
        <taxon>Nocardia</taxon>
    </lineage>
</organism>
<comment type="similarity">
    <text evidence="1">Belongs to the CdaR family.</text>
</comment>
<name>A0ABQ2KLP1_9NOCA</name>
<dbReference type="InterPro" id="IPR025751">
    <property type="entry name" value="RsbRD_N_dom"/>
</dbReference>
<evidence type="ECO:0000313" key="5">
    <source>
        <dbReference type="EMBL" id="GGN83578.1"/>
    </source>
</evidence>
<dbReference type="InterPro" id="IPR042070">
    <property type="entry name" value="PucR_C-HTH_sf"/>
</dbReference>
<evidence type="ECO:0000259" key="4">
    <source>
        <dbReference type="Pfam" id="PF17853"/>
    </source>
</evidence>
<evidence type="ECO:0000256" key="1">
    <source>
        <dbReference type="ARBA" id="ARBA00006754"/>
    </source>
</evidence>
<dbReference type="InterPro" id="IPR041522">
    <property type="entry name" value="CdaR_GGDEF"/>
</dbReference>
<dbReference type="PANTHER" id="PTHR33744:SF1">
    <property type="entry name" value="DNA-BINDING TRANSCRIPTIONAL ACTIVATOR ADER"/>
    <property type="match status" value="1"/>
</dbReference>
<evidence type="ECO:0000259" key="2">
    <source>
        <dbReference type="Pfam" id="PF13556"/>
    </source>
</evidence>
<dbReference type="InterPro" id="IPR025736">
    <property type="entry name" value="PucR_C-HTH_dom"/>
</dbReference>
<accession>A0ABQ2KLP1</accession>
<feature type="domain" description="PucR C-terminal helix-turn-helix" evidence="2">
    <location>
        <begin position="345"/>
        <end position="399"/>
    </location>
</feature>
<protein>
    <submittedName>
        <fullName evidence="5">PucR family transcriptional regulator</fullName>
    </submittedName>
</protein>
<feature type="domain" description="RsbT co-antagonist protein RsbRD N-terminal" evidence="3">
    <location>
        <begin position="30"/>
        <end position="168"/>
    </location>
</feature>
<gene>
    <name evidence="5" type="ORF">GCM10011610_36000</name>
</gene>
<comment type="caution">
    <text evidence="5">The sequence shown here is derived from an EMBL/GenBank/DDBJ whole genome shotgun (WGS) entry which is preliminary data.</text>
</comment>
<keyword evidence="6" id="KW-1185">Reference proteome</keyword>
<dbReference type="EMBL" id="BMNE01000004">
    <property type="protein sequence ID" value="GGN83578.1"/>
    <property type="molecule type" value="Genomic_DNA"/>
</dbReference>
<dbReference type="Gene3D" id="1.10.10.2840">
    <property type="entry name" value="PucR C-terminal helix-turn-helix domain"/>
    <property type="match status" value="1"/>
</dbReference>
<sequence length="408" mass="44136">MVSGEQNREQLRDWFADFVFDLLRAQTMEGIVARLDAAVLAGVPELDDPDMRRDLAASTRAHARVVLSGLASDTVDLALPEEAHALARTIARRGLDVRVLLRAYRTGMAEVLAVMTETVAQGQVPPEIERAVLLRVFERSTTWIGLSVEALTGTFMAERERVLRDAINTRTELVHALLTGTEVDVDQASIGLGYRLSRRHLAFVLWTGEAGGDEPGGLLDRAAARIATVLGATGLLTVAASASGLWAWAALDDDAEIAERIARCEVAAPVRVAFGMPGAHVDGFVASHREAVAARRVAEQGSRAVTSYREVEIAYLAGVDTAAMRGLIARELHGLTGIDPVSTRLRATLHAYLRAQRSPEEAARLLGVHKNTVRYRIHRVEEILGHPVSERALALEIALDCVAAYGVS</sequence>
<dbReference type="Proteomes" id="UP000658127">
    <property type="component" value="Unassembled WGS sequence"/>
</dbReference>
<proteinExistence type="inferred from homology"/>